<dbReference type="Pfam" id="PF12679">
    <property type="entry name" value="ABC2_membrane_2"/>
    <property type="match status" value="1"/>
</dbReference>
<feature type="transmembrane region" description="Helical" evidence="1">
    <location>
        <begin position="97"/>
        <end position="118"/>
    </location>
</feature>
<comment type="caution">
    <text evidence="2">The sequence shown here is derived from an EMBL/GenBank/DDBJ whole genome shotgun (WGS) entry which is preliminary data.</text>
</comment>
<feature type="transmembrane region" description="Helical" evidence="1">
    <location>
        <begin position="208"/>
        <end position="230"/>
    </location>
</feature>
<keyword evidence="1" id="KW-0812">Transmembrane</keyword>
<gene>
    <name evidence="2" type="ORF">KC640_02690</name>
</gene>
<dbReference type="AlphaFoldDB" id="A0A955I7T3"/>
<proteinExistence type="predicted"/>
<evidence type="ECO:0000313" key="3">
    <source>
        <dbReference type="Proteomes" id="UP000760819"/>
    </source>
</evidence>
<feature type="non-terminal residue" evidence="2">
    <location>
        <position position="1"/>
    </location>
</feature>
<feature type="transmembrane region" description="Helical" evidence="1">
    <location>
        <begin position="36"/>
        <end position="54"/>
    </location>
</feature>
<evidence type="ECO:0000256" key="1">
    <source>
        <dbReference type="SAM" id="Phobius"/>
    </source>
</evidence>
<keyword evidence="1" id="KW-0472">Membrane</keyword>
<dbReference type="GO" id="GO:0005886">
    <property type="term" value="C:plasma membrane"/>
    <property type="evidence" value="ECO:0007669"/>
    <property type="project" value="UniProtKB-SubCell"/>
</dbReference>
<reference evidence="2" key="2">
    <citation type="journal article" date="2021" name="Microbiome">
        <title>Successional dynamics and alternative stable states in a saline activated sludge microbial community over 9 years.</title>
        <authorList>
            <person name="Wang Y."/>
            <person name="Ye J."/>
            <person name="Ju F."/>
            <person name="Liu L."/>
            <person name="Boyd J.A."/>
            <person name="Deng Y."/>
            <person name="Parks D.H."/>
            <person name="Jiang X."/>
            <person name="Yin X."/>
            <person name="Woodcroft B.J."/>
            <person name="Tyson G.W."/>
            <person name="Hugenholtz P."/>
            <person name="Polz M.F."/>
            <person name="Zhang T."/>
        </authorList>
    </citation>
    <scope>NUCLEOTIDE SEQUENCE</scope>
    <source>
        <strain evidence="2">HKST-UBA12</strain>
    </source>
</reference>
<dbReference type="EMBL" id="JAGQLI010000137">
    <property type="protein sequence ID" value="MCA9379311.1"/>
    <property type="molecule type" value="Genomic_DNA"/>
</dbReference>
<accession>A0A955I7T3</accession>
<dbReference type="GO" id="GO:0140359">
    <property type="term" value="F:ABC-type transporter activity"/>
    <property type="evidence" value="ECO:0007669"/>
    <property type="project" value="InterPro"/>
</dbReference>
<feature type="transmembrane region" description="Helical" evidence="1">
    <location>
        <begin position="139"/>
        <end position="165"/>
    </location>
</feature>
<name>A0A955I7T3_9BACT</name>
<evidence type="ECO:0000313" key="2">
    <source>
        <dbReference type="EMBL" id="MCA9379311.1"/>
    </source>
</evidence>
<sequence>WNAAQLKKCLLLVMNNSMRDVWQIITNETRKQFKPVFIWSIVMALLSIANIAFFDSLAAEGDALTAALQSLPQALLDGLAIDSKFISSVPSYFNGNFMSIFLMVNALFAAYLVNALLIKRVEDGRIVFLFSRPISRLNIFTAKVITSVWLLATSNFIIIGISYLVGKVTIHNAEVPIQYFVIVGIAGFLYQTLLMSIATVVGSLSSSTLGLAASGLCSFGFVIFDVLVGISDMPKFLRFLSPYYYLNLQYIADNQALKIPDHLLLLLWATGFFAIAGIMFRRREVNI</sequence>
<reference evidence="2" key="1">
    <citation type="submission" date="2020-04" db="EMBL/GenBank/DDBJ databases">
        <authorList>
            <person name="Zhang T."/>
        </authorList>
    </citation>
    <scope>NUCLEOTIDE SEQUENCE</scope>
    <source>
        <strain evidence="2">HKST-UBA12</strain>
    </source>
</reference>
<feature type="transmembrane region" description="Helical" evidence="1">
    <location>
        <begin position="263"/>
        <end position="280"/>
    </location>
</feature>
<protein>
    <submittedName>
        <fullName evidence="2">ABC transporter permease subunit</fullName>
    </submittedName>
</protein>
<organism evidence="2 3">
    <name type="scientific">Candidatus Dojkabacteria bacterium</name>
    <dbReference type="NCBI Taxonomy" id="2099670"/>
    <lineage>
        <taxon>Bacteria</taxon>
        <taxon>Candidatus Dojkabacteria</taxon>
    </lineage>
</organism>
<dbReference type="Proteomes" id="UP000760819">
    <property type="component" value="Unassembled WGS sequence"/>
</dbReference>
<feature type="transmembrane region" description="Helical" evidence="1">
    <location>
        <begin position="177"/>
        <end position="201"/>
    </location>
</feature>
<keyword evidence="1" id="KW-1133">Transmembrane helix</keyword>